<reference evidence="8" key="1">
    <citation type="submission" date="2023-03" db="EMBL/GenBank/DDBJ databases">
        <authorList>
            <person name="Steffen K."/>
            <person name="Cardenas P."/>
        </authorList>
    </citation>
    <scope>NUCLEOTIDE SEQUENCE</scope>
</reference>
<keyword evidence="7" id="KW-0732">Signal</keyword>
<feature type="transmembrane region" description="Helical" evidence="6">
    <location>
        <begin position="268"/>
        <end position="290"/>
    </location>
</feature>
<evidence type="ECO:0000313" key="9">
    <source>
        <dbReference type="Proteomes" id="UP001174909"/>
    </source>
</evidence>
<evidence type="ECO:0000256" key="7">
    <source>
        <dbReference type="SAM" id="SignalP"/>
    </source>
</evidence>
<evidence type="ECO:0000256" key="5">
    <source>
        <dbReference type="ARBA" id="ARBA00023136"/>
    </source>
</evidence>
<keyword evidence="4 6" id="KW-1133">Transmembrane helix</keyword>
<feature type="transmembrane region" description="Helical" evidence="6">
    <location>
        <begin position="185"/>
        <end position="204"/>
    </location>
</feature>
<evidence type="ECO:0000256" key="6">
    <source>
        <dbReference type="SAM" id="Phobius"/>
    </source>
</evidence>
<evidence type="ECO:0000256" key="2">
    <source>
        <dbReference type="ARBA" id="ARBA00022475"/>
    </source>
</evidence>
<dbReference type="GO" id="GO:0005886">
    <property type="term" value="C:plasma membrane"/>
    <property type="evidence" value="ECO:0007669"/>
    <property type="project" value="UniProtKB-SubCell"/>
</dbReference>
<evidence type="ECO:0000256" key="1">
    <source>
        <dbReference type="ARBA" id="ARBA00004651"/>
    </source>
</evidence>
<gene>
    <name evidence="8" type="ORF">GBAR_LOCUS13249</name>
</gene>
<dbReference type="Proteomes" id="UP001174909">
    <property type="component" value="Unassembled WGS sequence"/>
</dbReference>
<evidence type="ECO:0000256" key="3">
    <source>
        <dbReference type="ARBA" id="ARBA00022692"/>
    </source>
</evidence>
<dbReference type="AlphaFoldDB" id="A0AA35S3I0"/>
<feature type="transmembrane region" description="Helical" evidence="6">
    <location>
        <begin position="216"/>
        <end position="239"/>
    </location>
</feature>
<dbReference type="InterPro" id="IPR019108">
    <property type="entry name" value="Caa3_assmbl_CtaG-rel"/>
</dbReference>
<comment type="caution">
    <text evidence="8">The sequence shown here is derived from an EMBL/GenBank/DDBJ whole genome shotgun (WGS) entry which is preliminary data.</text>
</comment>
<protein>
    <submittedName>
        <fullName evidence="8">Uncharacterized protein ML1998</fullName>
    </submittedName>
</protein>
<accession>A0AA35S3I0</accession>
<dbReference type="Pfam" id="PF09678">
    <property type="entry name" value="Caa3_CtaG"/>
    <property type="match status" value="1"/>
</dbReference>
<keyword evidence="2" id="KW-1003">Cell membrane</keyword>
<comment type="subcellular location">
    <subcellularLocation>
        <location evidence="1">Cell membrane</location>
        <topology evidence="1">Multi-pass membrane protein</topology>
    </subcellularLocation>
</comment>
<feature type="chain" id="PRO_5041283698" evidence="7">
    <location>
        <begin position="22"/>
        <end position="305"/>
    </location>
</feature>
<evidence type="ECO:0000313" key="8">
    <source>
        <dbReference type="EMBL" id="CAI8022589.1"/>
    </source>
</evidence>
<keyword evidence="3 6" id="KW-0812">Transmembrane</keyword>
<feature type="transmembrane region" description="Helical" evidence="6">
    <location>
        <begin position="37"/>
        <end position="56"/>
    </location>
</feature>
<feature type="transmembrane region" description="Helical" evidence="6">
    <location>
        <begin position="105"/>
        <end position="128"/>
    </location>
</feature>
<feature type="transmembrane region" description="Helical" evidence="6">
    <location>
        <begin position="149"/>
        <end position="170"/>
    </location>
</feature>
<evidence type="ECO:0000256" key="4">
    <source>
        <dbReference type="ARBA" id="ARBA00022989"/>
    </source>
</evidence>
<feature type="transmembrane region" description="Helical" evidence="6">
    <location>
        <begin position="68"/>
        <end position="85"/>
    </location>
</feature>
<sequence length="305" mass="34375">MAVAAVAIVPVALWAVPSVLAHGGIDSGQEPWTAWNTNPLPTILCLLAAYVYLSGLSNWERPTHPVNNWQKASFLFGLFLVFFALQSPLDPLSDHLLSFHQAQHFILRMVAPMFILLGAPLTPMLRGMPTWARQGVIRPMARNHYVRQVYRLLTNPIFTIFFFLGSLYLWQFPGAFNLALRSDEVHALMHLTMSLSGFLFWWVIIDPPPHRSRLHYGLRVLYLGLIVLPNTLLGAAITFSDGLLYSEYAEVTQPYGLSLMTDQQLGGLMLWVPGDMMSIVAAGIVMIMWYQKEEGDHMTEARAHQ</sequence>
<feature type="signal peptide" evidence="7">
    <location>
        <begin position="1"/>
        <end position="21"/>
    </location>
</feature>
<keyword evidence="9" id="KW-1185">Reference proteome</keyword>
<name>A0AA35S3I0_GEOBA</name>
<organism evidence="8 9">
    <name type="scientific">Geodia barretti</name>
    <name type="common">Barrett's horny sponge</name>
    <dbReference type="NCBI Taxonomy" id="519541"/>
    <lineage>
        <taxon>Eukaryota</taxon>
        <taxon>Metazoa</taxon>
        <taxon>Porifera</taxon>
        <taxon>Demospongiae</taxon>
        <taxon>Heteroscleromorpha</taxon>
        <taxon>Tetractinellida</taxon>
        <taxon>Astrophorina</taxon>
        <taxon>Geodiidae</taxon>
        <taxon>Geodia</taxon>
    </lineage>
</organism>
<dbReference type="EMBL" id="CASHTH010001965">
    <property type="protein sequence ID" value="CAI8022589.1"/>
    <property type="molecule type" value="Genomic_DNA"/>
</dbReference>
<proteinExistence type="predicted"/>
<keyword evidence="5 6" id="KW-0472">Membrane</keyword>